<dbReference type="Proteomes" id="UP000011668">
    <property type="component" value="Unassembled WGS sequence"/>
</dbReference>
<protein>
    <submittedName>
        <fullName evidence="1">Uncharacterized protein</fullName>
    </submittedName>
</protein>
<name>L8X639_THACA</name>
<sequence length="53" mass="5716">MSRMFGTSTRERMVAASANQAESGFVLRRLIKVEPCGTNRPRVSSAGSEVTEG</sequence>
<dbReference type="HOGENOM" id="CLU_3070303_0_0_1"/>
<keyword evidence="2" id="KW-1185">Reference proteome</keyword>
<accession>L8X639</accession>
<evidence type="ECO:0000313" key="1">
    <source>
        <dbReference type="EMBL" id="ELU45665.1"/>
    </source>
</evidence>
<reference evidence="1 2" key="1">
    <citation type="journal article" date="2013" name="Nat. Commun.">
        <title>The evolution and pathogenic mechanisms of the rice sheath blight pathogen.</title>
        <authorList>
            <person name="Zheng A."/>
            <person name="Lin R."/>
            <person name="Xu L."/>
            <person name="Qin P."/>
            <person name="Tang C."/>
            <person name="Ai P."/>
            <person name="Zhang D."/>
            <person name="Liu Y."/>
            <person name="Sun Z."/>
            <person name="Feng H."/>
            <person name="Wang Y."/>
            <person name="Chen Y."/>
            <person name="Liang X."/>
            <person name="Fu R."/>
            <person name="Li Q."/>
            <person name="Zhang J."/>
            <person name="Yu X."/>
            <person name="Xie Z."/>
            <person name="Ding L."/>
            <person name="Guan P."/>
            <person name="Tang J."/>
            <person name="Liang Y."/>
            <person name="Wang S."/>
            <person name="Deng Q."/>
            <person name="Li S."/>
            <person name="Zhu J."/>
            <person name="Wang L."/>
            <person name="Liu H."/>
            <person name="Li P."/>
        </authorList>
    </citation>
    <scope>NUCLEOTIDE SEQUENCE [LARGE SCALE GENOMIC DNA]</scope>
    <source>
        <strain evidence="2">AG-1 IA</strain>
    </source>
</reference>
<dbReference type="AlphaFoldDB" id="L8X639"/>
<evidence type="ECO:0000313" key="2">
    <source>
        <dbReference type="Proteomes" id="UP000011668"/>
    </source>
</evidence>
<organism evidence="1 2">
    <name type="scientific">Thanatephorus cucumeris (strain AG1-IA)</name>
    <name type="common">Rice sheath blight fungus</name>
    <name type="synonym">Rhizoctonia solani</name>
    <dbReference type="NCBI Taxonomy" id="983506"/>
    <lineage>
        <taxon>Eukaryota</taxon>
        <taxon>Fungi</taxon>
        <taxon>Dikarya</taxon>
        <taxon>Basidiomycota</taxon>
        <taxon>Agaricomycotina</taxon>
        <taxon>Agaricomycetes</taxon>
        <taxon>Cantharellales</taxon>
        <taxon>Ceratobasidiaceae</taxon>
        <taxon>Rhizoctonia</taxon>
        <taxon>Rhizoctonia solani AG-1</taxon>
    </lineage>
</organism>
<comment type="caution">
    <text evidence="1">The sequence shown here is derived from an EMBL/GenBank/DDBJ whole genome shotgun (WGS) entry which is preliminary data.</text>
</comment>
<gene>
    <name evidence="1" type="ORF">AG1IA_00309</name>
</gene>
<dbReference type="EMBL" id="AFRT01000052">
    <property type="protein sequence ID" value="ELU45665.1"/>
    <property type="molecule type" value="Genomic_DNA"/>
</dbReference>
<proteinExistence type="predicted"/>